<keyword evidence="2" id="KW-1185">Reference proteome</keyword>
<proteinExistence type="predicted"/>
<name>A0ABR2EQC6_9ROSI</name>
<evidence type="ECO:0000313" key="2">
    <source>
        <dbReference type="Proteomes" id="UP001472677"/>
    </source>
</evidence>
<sequence length="126" mass="13790">MPMEGLLEPPEASHWQMELLVHMSSTPVLEKEGSPFPADEVSHQTESISVQQFRDVDMSNGTETQTERRFSPLMAASPVVNGVQGMTETQSYAVTVVGKDAASSGECFTVSNDEVLVSDTVRTLWK</sequence>
<organism evidence="1 2">
    <name type="scientific">Hibiscus sabdariffa</name>
    <name type="common">roselle</name>
    <dbReference type="NCBI Taxonomy" id="183260"/>
    <lineage>
        <taxon>Eukaryota</taxon>
        <taxon>Viridiplantae</taxon>
        <taxon>Streptophyta</taxon>
        <taxon>Embryophyta</taxon>
        <taxon>Tracheophyta</taxon>
        <taxon>Spermatophyta</taxon>
        <taxon>Magnoliopsida</taxon>
        <taxon>eudicotyledons</taxon>
        <taxon>Gunneridae</taxon>
        <taxon>Pentapetalae</taxon>
        <taxon>rosids</taxon>
        <taxon>malvids</taxon>
        <taxon>Malvales</taxon>
        <taxon>Malvaceae</taxon>
        <taxon>Malvoideae</taxon>
        <taxon>Hibiscus</taxon>
    </lineage>
</organism>
<protein>
    <submittedName>
        <fullName evidence="1">Uncharacterized protein</fullName>
    </submittedName>
</protein>
<evidence type="ECO:0000313" key="1">
    <source>
        <dbReference type="EMBL" id="KAK8562861.1"/>
    </source>
</evidence>
<dbReference type="Proteomes" id="UP001472677">
    <property type="component" value="Unassembled WGS sequence"/>
</dbReference>
<dbReference type="EMBL" id="JBBPBM010000012">
    <property type="protein sequence ID" value="KAK8562861.1"/>
    <property type="molecule type" value="Genomic_DNA"/>
</dbReference>
<gene>
    <name evidence="1" type="ORF">V6N12_010925</name>
</gene>
<comment type="caution">
    <text evidence="1">The sequence shown here is derived from an EMBL/GenBank/DDBJ whole genome shotgun (WGS) entry which is preliminary data.</text>
</comment>
<accession>A0ABR2EQC6</accession>
<reference evidence="1 2" key="1">
    <citation type="journal article" date="2024" name="G3 (Bethesda)">
        <title>Genome assembly of Hibiscus sabdariffa L. provides insights into metabolisms of medicinal natural products.</title>
        <authorList>
            <person name="Kim T."/>
        </authorList>
    </citation>
    <scope>NUCLEOTIDE SEQUENCE [LARGE SCALE GENOMIC DNA]</scope>
    <source>
        <strain evidence="1">TK-2024</strain>
        <tissue evidence="1">Old leaves</tissue>
    </source>
</reference>